<dbReference type="AlphaFoldDB" id="A0A2R6W5K9"/>
<evidence type="ECO:0000313" key="2">
    <source>
        <dbReference type="Proteomes" id="UP000244005"/>
    </source>
</evidence>
<dbReference type="Proteomes" id="UP000244005">
    <property type="component" value="Unassembled WGS sequence"/>
</dbReference>
<dbReference type="EMBL" id="KZ772817">
    <property type="protein sequence ID" value="PTQ29121.1"/>
    <property type="molecule type" value="Genomic_DNA"/>
</dbReference>
<evidence type="ECO:0000313" key="1">
    <source>
        <dbReference type="EMBL" id="PTQ29121.1"/>
    </source>
</evidence>
<gene>
    <name evidence="1" type="ORF">MARPO_0147s0013</name>
</gene>
<name>A0A2R6W5K9_MARPO</name>
<sequence length="102" mass="12054">MQRDIHRVFSSTAMQRLCHHLLTLLNRNQYTVVAYFRRCTLLLTTGFSPKTRRHFNFSVIVLEDSQHQQQHRTVSVHPPLWHLQIARTSLTIFNCHIECVTA</sequence>
<accession>A0A2R6W5K9</accession>
<keyword evidence="2" id="KW-1185">Reference proteome</keyword>
<protein>
    <submittedName>
        <fullName evidence="1">Uncharacterized protein</fullName>
    </submittedName>
</protein>
<proteinExistence type="predicted"/>
<dbReference type="Gramene" id="Mp5g02200.1">
    <property type="protein sequence ID" value="Mp5g02200.1.cds"/>
    <property type="gene ID" value="Mp5g02200"/>
</dbReference>
<organism evidence="1 2">
    <name type="scientific">Marchantia polymorpha</name>
    <name type="common">Common liverwort</name>
    <name type="synonym">Marchantia aquatica</name>
    <dbReference type="NCBI Taxonomy" id="3197"/>
    <lineage>
        <taxon>Eukaryota</taxon>
        <taxon>Viridiplantae</taxon>
        <taxon>Streptophyta</taxon>
        <taxon>Embryophyta</taxon>
        <taxon>Marchantiophyta</taxon>
        <taxon>Marchantiopsida</taxon>
        <taxon>Marchantiidae</taxon>
        <taxon>Marchantiales</taxon>
        <taxon>Marchantiaceae</taxon>
        <taxon>Marchantia</taxon>
    </lineage>
</organism>
<reference evidence="2" key="1">
    <citation type="journal article" date="2017" name="Cell">
        <title>Insights into land plant evolution garnered from the Marchantia polymorpha genome.</title>
        <authorList>
            <person name="Bowman J.L."/>
            <person name="Kohchi T."/>
            <person name="Yamato K.T."/>
            <person name="Jenkins J."/>
            <person name="Shu S."/>
            <person name="Ishizaki K."/>
            <person name="Yamaoka S."/>
            <person name="Nishihama R."/>
            <person name="Nakamura Y."/>
            <person name="Berger F."/>
            <person name="Adam C."/>
            <person name="Aki S.S."/>
            <person name="Althoff F."/>
            <person name="Araki T."/>
            <person name="Arteaga-Vazquez M.A."/>
            <person name="Balasubrmanian S."/>
            <person name="Barry K."/>
            <person name="Bauer D."/>
            <person name="Boehm C.R."/>
            <person name="Briginshaw L."/>
            <person name="Caballero-Perez J."/>
            <person name="Catarino B."/>
            <person name="Chen F."/>
            <person name="Chiyoda S."/>
            <person name="Chovatia M."/>
            <person name="Davies K.M."/>
            <person name="Delmans M."/>
            <person name="Demura T."/>
            <person name="Dierschke T."/>
            <person name="Dolan L."/>
            <person name="Dorantes-Acosta A.E."/>
            <person name="Eklund D.M."/>
            <person name="Florent S.N."/>
            <person name="Flores-Sandoval E."/>
            <person name="Fujiyama A."/>
            <person name="Fukuzawa H."/>
            <person name="Galik B."/>
            <person name="Grimanelli D."/>
            <person name="Grimwood J."/>
            <person name="Grossniklaus U."/>
            <person name="Hamada T."/>
            <person name="Haseloff J."/>
            <person name="Hetherington A.J."/>
            <person name="Higo A."/>
            <person name="Hirakawa Y."/>
            <person name="Hundley H.N."/>
            <person name="Ikeda Y."/>
            <person name="Inoue K."/>
            <person name="Inoue S.I."/>
            <person name="Ishida S."/>
            <person name="Jia Q."/>
            <person name="Kakita M."/>
            <person name="Kanazawa T."/>
            <person name="Kawai Y."/>
            <person name="Kawashima T."/>
            <person name="Kennedy M."/>
            <person name="Kinose K."/>
            <person name="Kinoshita T."/>
            <person name="Kohara Y."/>
            <person name="Koide E."/>
            <person name="Komatsu K."/>
            <person name="Kopischke S."/>
            <person name="Kubo M."/>
            <person name="Kyozuka J."/>
            <person name="Lagercrantz U."/>
            <person name="Lin S.S."/>
            <person name="Lindquist E."/>
            <person name="Lipzen A.M."/>
            <person name="Lu C.W."/>
            <person name="De Luna E."/>
            <person name="Martienssen R.A."/>
            <person name="Minamino N."/>
            <person name="Mizutani M."/>
            <person name="Mizutani M."/>
            <person name="Mochizuki N."/>
            <person name="Monte I."/>
            <person name="Mosher R."/>
            <person name="Nagasaki H."/>
            <person name="Nakagami H."/>
            <person name="Naramoto S."/>
            <person name="Nishitani K."/>
            <person name="Ohtani M."/>
            <person name="Okamoto T."/>
            <person name="Okumura M."/>
            <person name="Phillips J."/>
            <person name="Pollak B."/>
            <person name="Reinders A."/>
            <person name="Rovekamp M."/>
            <person name="Sano R."/>
            <person name="Sawa S."/>
            <person name="Schmid M.W."/>
            <person name="Shirakawa M."/>
            <person name="Solano R."/>
            <person name="Spunde A."/>
            <person name="Suetsugu N."/>
            <person name="Sugano S."/>
            <person name="Sugiyama A."/>
            <person name="Sun R."/>
            <person name="Suzuki Y."/>
            <person name="Takenaka M."/>
            <person name="Takezawa D."/>
            <person name="Tomogane H."/>
            <person name="Tsuzuki M."/>
            <person name="Ueda T."/>
            <person name="Umeda M."/>
            <person name="Ward J.M."/>
            <person name="Watanabe Y."/>
            <person name="Yazaki K."/>
            <person name="Yokoyama R."/>
            <person name="Yoshitake Y."/>
            <person name="Yotsui I."/>
            <person name="Zachgo S."/>
            <person name="Schmutz J."/>
        </authorList>
    </citation>
    <scope>NUCLEOTIDE SEQUENCE [LARGE SCALE GENOMIC DNA]</scope>
    <source>
        <strain evidence="2">Tak-1</strain>
    </source>
</reference>